<evidence type="ECO:0000256" key="1">
    <source>
        <dbReference type="SAM" id="MobiDB-lite"/>
    </source>
</evidence>
<reference evidence="3" key="1">
    <citation type="submission" date="2020-10" db="EMBL/GenBank/DDBJ databases">
        <authorList>
            <person name="Kadnikov V."/>
            <person name="Beletsky A.V."/>
            <person name="Mardanov A.V."/>
            <person name="Karnachuk O.V."/>
            <person name="Ravin N.V."/>
        </authorList>
    </citation>
    <scope>NUCLEOTIDE SEQUENCE</scope>
    <source>
        <strain evidence="3">Bu02</strain>
    </source>
</reference>
<dbReference type="AlphaFoldDB" id="A0AAT9LC95"/>
<dbReference type="InterPro" id="IPR009078">
    <property type="entry name" value="Ferritin-like_SF"/>
</dbReference>
<dbReference type="SUPFAM" id="SSF47240">
    <property type="entry name" value="Ferritin-like"/>
    <property type="match status" value="1"/>
</dbReference>
<reference evidence="3" key="2">
    <citation type="journal article" date="2023" name="Biology">
        <title>Prokaryotic Life Associated with Coal-Fire Gas Vents Revealed by Metagenomics.</title>
        <authorList>
            <person name="Kadnikov V.V."/>
            <person name="Mardanov A.V."/>
            <person name="Beletsky A.V."/>
            <person name="Karnachuk O.V."/>
            <person name="Ravin N.V."/>
        </authorList>
    </citation>
    <scope>NUCLEOTIDE SEQUENCE</scope>
    <source>
        <strain evidence="3">Bu02</strain>
    </source>
</reference>
<organism evidence="3">
    <name type="scientific">Candidatus Fermentithermobacillus carboniphilus</name>
    <dbReference type="NCBI Taxonomy" id="3085328"/>
    <lineage>
        <taxon>Bacteria</taxon>
        <taxon>Bacillati</taxon>
        <taxon>Bacillota</taxon>
        <taxon>Candidatus Fermentithermobacillia</taxon>
        <taxon>Candidatus Fermentithermobacillales</taxon>
        <taxon>Candidatus Fermentithermobacillaceae</taxon>
        <taxon>Candidatus Fermentithermobacillus</taxon>
    </lineage>
</organism>
<dbReference type="EMBL" id="CP062796">
    <property type="protein sequence ID" value="QUL98691.1"/>
    <property type="molecule type" value="Genomic_DNA"/>
</dbReference>
<dbReference type="KEGG" id="fcz:IMF26_00945"/>
<feature type="domain" description="TRASH" evidence="2">
    <location>
        <begin position="4"/>
        <end position="42"/>
    </location>
</feature>
<protein>
    <submittedName>
        <fullName evidence="3">YHS domain-containing protein</fullName>
    </submittedName>
</protein>
<dbReference type="Gene3D" id="1.10.620.20">
    <property type="entry name" value="Ribonucleotide Reductase, subunit A"/>
    <property type="match status" value="1"/>
</dbReference>
<dbReference type="InterPro" id="IPR011017">
    <property type="entry name" value="TRASH_dom"/>
</dbReference>
<feature type="region of interest" description="Disordered" evidence="1">
    <location>
        <begin position="41"/>
        <end position="71"/>
    </location>
</feature>
<feature type="compositionally biased region" description="Basic and acidic residues" evidence="1">
    <location>
        <begin position="51"/>
        <end position="71"/>
    </location>
</feature>
<proteinExistence type="predicted"/>
<evidence type="ECO:0000313" key="3">
    <source>
        <dbReference type="EMBL" id="QUL98691.1"/>
    </source>
</evidence>
<sequence>MPRDPVCGMNVREGKDSIRSEYKGQTYYFCSDKCRSEFDRNPGSYAGDAANEDRNRADNSRNQRLDNRQPR</sequence>
<dbReference type="InterPro" id="IPR007029">
    <property type="entry name" value="YHS_dom"/>
</dbReference>
<evidence type="ECO:0000259" key="2">
    <source>
        <dbReference type="SMART" id="SM00746"/>
    </source>
</evidence>
<dbReference type="Pfam" id="PF04945">
    <property type="entry name" value="YHS"/>
    <property type="match status" value="1"/>
</dbReference>
<dbReference type="SMART" id="SM00746">
    <property type="entry name" value="TRASH"/>
    <property type="match status" value="1"/>
</dbReference>
<dbReference type="GO" id="GO:0016491">
    <property type="term" value="F:oxidoreductase activity"/>
    <property type="evidence" value="ECO:0007669"/>
    <property type="project" value="InterPro"/>
</dbReference>
<accession>A0AAT9LC95</accession>
<gene>
    <name evidence="3" type="ORF">IMF26_00945</name>
</gene>
<name>A0AAT9LC95_9FIRM</name>
<dbReference type="InterPro" id="IPR012348">
    <property type="entry name" value="RNR-like"/>
</dbReference>